<dbReference type="AlphaFoldDB" id="A0A316Z4Z4"/>
<evidence type="ECO:0000256" key="11">
    <source>
        <dbReference type="ARBA" id="ARBA00023128"/>
    </source>
</evidence>
<dbReference type="EC" id="1.8.3.2" evidence="14"/>
<name>A0A316Z4Z4_9BASI</name>
<comment type="similarity">
    <text evidence="4">Belongs to the COX16 family.</text>
</comment>
<sequence length="348" mass="37141">MPTFSSRPIRPRGRGGLAGTVQGLLRRRPFLVFGLPFLLTIAGGSYGLSYLTQTKFDYNATKVRSMDKAEELGMRKDRRRIDIREEYFRLESAQDGQIEDWEPKRIERPAGTPEWGVAPESSRRGVLHADERPADTPDPFAGQTAKTARSGSSTKKPGVVLGPDGKPCRACNSKLAFAQAMKGTGATAKAPASSPSAGPSAGGAAAAGAAAAMAMAEAADECPPDGEALGRGTWAFLHSAAAYYPATPSPIQRESMLALLRALPHVYPCAPCAESLGEELEREARAGRSHEGGPALADAVHDGPSLRRWLCGVHNEVNERLGKKKVPCTEEVLQARWRDGPPDGRCDA</sequence>
<dbReference type="STRING" id="58919.A0A316Z4Z4"/>
<organism evidence="17 18">
    <name type="scientific">Tilletiopsis washingtonensis</name>
    <dbReference type="NCBI Taxonomy" id="58919"/>
    <lineage>
        <taxon>Eukaryota</taxon>
        <taxon>Fungi</taxon>
        <taxon>Dikarya</taxon>
        <taxon>Basidiomycota</taxon>
        <taxon>Ustilaginomycotina</taxon>
        <taxon>Exobasidiomycetes</taxon>
        <taxon>Entylomatales</taxon>
        <taxon>Entylomatales incertae sedis</taxon>
        <taxon>Tilletiopsis</taxon>
    </lineage>
</organism>
<evidence type="ECO:0000256" key="4">
    <source>
        <dbReference type="ARBA" id="ARBA00008370"/>
    </source>
</evidence>
<keyword evidence="7" id="KW-0999">Mitochondrion inner membrane</keyword>
<comment type="catalytic activity">
    <reaction evidence="14">
        <text>2 R'C(R)SH + O2 = R'C(R)S-S(R)CR' + H2O2</text>
        <dbReference type="Rhea" id="RHEA:17357"/>
        <dbReference type="ChEBI" id="CHEBI:15379"/>
        <dbReference type="ChEBI" id="CHEBI:16240"/>
        <dbReference type="ChEBI" id="CHEBI:16520"/>
        <dbReference type="ChEBI" id="CHEBI:17412"/>
        <dbReference type="EC" id="1.8.3.2"/>
    </reaction>
</comment>
<feature type="region of interest" description="Disordered" evidence="15">
    <location>
        <begin position="129"/>
        <end position="161"/>
    </location>
</feature>
<evidence type="ECO:0000259" key="16">
    <source>
        <dbReference type="PROSITE" id="PS51324"/>
    </source>
</evidence>
<evidence type="ECO:0000256" key="9">
    <source>
        <dbReference type="ARBA" id="ARBA00022989"/>
    </source>
</evidence>
<keyword evidence="10 14" id="KW-0560">Oxidoreductase</keyword>
<comment type="subcellular location">
    <subcellularLocation>
        <location evidence="3">Mitochondrion inner membrane</location>
        <topology evidence="3">Single-pass membrane protein</topology>
    </subcellularLocation>
</comment>
<dbReference type="Pfam" id="PF04777">
    <property type="entry name" value="Evr1_Alr"/>
    <property type="match status" value="1"/>
</dbReference>
<keyword evidence="13" id="KW-1015">Disulfide bond</keyword>
<dbReference type="InterPro" id="IPR036774">
    <property type="entry name" value="ERV/ALR_sulphydryl_oxid_sf"/>
</dbReference>
<dbReference type="PANTHER" id="PTHR12645:SF0">
    <property type="entry name" value="FAD-LINKED SULFHYDRYL OXIDASE ALR"/>
    <property type="match status" value="1"/>
</dbReference>
<accession>A0A316Z4Z4</accession>
<evidence type="ECO:0000256" key="2">
    <source>
        <dbReference type="ARBA" id="ARBA00002490"/>
    </source>
</evidence>
<keyword evidence="9 14" id="KW-1133">Transmembrane helix</keyword>
<feature type="compositionally biased region" description="Polar residues" evidence="15">
    <location>
        <begin position="144"/>
        <end position="155"/>
    </location>
</feature>
<evidence type="ECO:0000256" key="14">
    <source>
        <dbReference type="RuleBase" id="RU371123"/>
    </source>
</evidence>
<dbReference type="GO" id="GO:0016971">
    <property type="term" value="F:flavin-dependent sulfhydryl oxidase activity"/>
    <property type="evidence" value="ECO:0007669"/>
    <property type="project" value="InterPro"/>
</dbReference>
<keyword evidence="18" id="KW-1185">Reference proteome</keyword>
<evidence type="ECO:0000256" key="13">
    <source>
        <dbReference type="ARBA" id="ARBA00023157"/>
    </source>
</evidence>
<dbReference type="InterPro" id="IPR020164">
    <property type="entry name" value="Cyt_c_Oxase_assmbl_COX16"/>
</dbReference>
<dbReference type="PANTHER" id="PTHR12645">
    <property type="entry name" value="ALR/ERV"/>
    <property type="match status" value="1"/>
</dbReference>
<evidence type="ECO:0000313" key="17">
    <source>
        <dbReference type="EMBL" id="PWN96426.1"/>
    </source>
</evidence>
<evidence type="ECO:0000256" key="8">
    <source>
        <dbReference type="ARBA" id="ARBA00022827"/>
    </source>
</evidence>
<dbReference type="InterPro" id="IPR039799">
    <property type="entry name" value="ALR/ERV"/>
</dbReference>
<keyword evidence="11" id="KW-0496">Mitochondrion</keyword>
<comment type="function">
    <text evidence="2">Required for the assembly of the mitochondrial respiratory chain complex IV (CIV), also known as cytochrome c oxidase. May participate in merging the COX1 and COX2 assembly lines.</text>
</comment>
<evidence type="ECO:0000256" key="10">
    <source>
        <dbReference type="ARBA" id="ARBA00023002"/>
    </source>
</evidence>
<dbReference type="Proteomes" id="UP000245946">
    <property type="component" value="Unassembled WGS sequence"/>
</dbReference>
<dbReference type="Gene3D" id="4.10.320.60">
    <property type="match status" value="1"/>
</dbReference>
<dbReference type="OrthoDB" id="17199at2759"/>
<dbReference type="EMBL" id="KZ819299">
    <property type="protein sequence ID" value="PWN96426.1"/>
    <property type="molecule type" value="Genomic_DNA"/>
</dbReference>
<protein>
    <recommendedName>
        <fullName evidence="14">Sulfhydryl oxidase</fullName>
        <ecNumber evidence="14">1.8.3.2</ecNumber>
    </recommendedName>
</protein>
<dbReference type="InterPro" id="IPR017905">
    <property type="entry name" value="ERV/ALR_sulphydryl_oxidase"/>
</dbReference>
<reference evidence="17 18" key="1">
    <citation type="journal article" date="2018" name="Mol. Biol. Evol.">
        <title>Broad Genomic Sampling Reveals a Smut Pathogenic Ancestry of the Fungal Clade Ustilaginomycotina.</title>
        <authorList>
            <person name="Kijpornyongpan T."/>
            <person name="Mondo S.J."/>
            <person name="Barry K."/>
            <person name="Sandor L."/>
            <person name="Lee J."/>
            <person name="Lipzen A."/>
            <person name="Pangilinan J."/>
            <person name="LaButti K."/>
            <person name="Hainaut M."/>
            <person name="Henrissat B."/>
            <person name="Grigoriev I.V."/>
            <person name="Spatafora J.W."/>
            <person name="Aime M.C."/>
        </authorList>
    </citation>
    <scope>NUCLEOTIDE SEQUENCE [LARGE SCALE GENOMIC DNA]</scope>
    <source>
        <strain evidence="17 18">MCA 4186</strain>
    </source>
</reference>
<feature type="transmembrane region" description="Helical" evidence="14">
    <location>
        <begin position="30"/>
        <end position="51"/>
    </location>
</feature>
<evidence type="ECO:0000256" key="7">
    <source>
        <dbReference type="ARBA" id="ARBA00022792"/>
    </source>
</evidence>
<dbReference type="Pfam" id="PF14138">
    <property type="entry name" value="COX16"/>
    <property type="match status" value="1"/>
</dbReference>
<keyword evidence="8 14" id="KW-0274">FAD</keyword>
<dbReference type="GeneID" id="37268186"/>
<evidence type="ECO:0000313" key="18">
    <source>
        <dbReference type="Proteomes" id="UP000245946"/>
    </source>
</evidence>
<evidence type="ECO:0000256" key="6">
    <source>
        <dbReference type="ARBA" id="ARBA00022692"/>
    </source>
</evidence>
<keyword evidence="12 14" id="KW-0472">Membrane</keyword>
<dbReference type="GO" id="GO:0050660">
    <property type="term" value="F:flavin adenine dinucleotide binding"/>
    <property type="evidence" value="ECO:0007669"/>
    <property type="project" value="TreeGrafter"/>
</dbReference>
<feature type="domain" description="ERV/ALR sulfhydryl oxidase" evidence="16">
    <location>
        <begin position="222"/>
        <end position="337"/>
    </location>
</feature>
<dbReference type="GO" id="GO:0005743">
    <property type="term" value="C:mitochondrial inner membrane"/>
    <property type="evidence" value="ECO:0007669"/>
    <property type="project" value="UniProtKB-SubCell"/>
</dbReference>
<evidence type="ECO:0000256" key="12">
    <source>
        <dbReference type="ARBA" id="ARBA00023136"/>
    </source>
</evidence>
<evidence type="ECO:0000256" key="5">
    <source>
        <dbReference type="ARBA" id="ARBA00022630"/>
    </source>
</evidence>
<dbReference type="Gene3D" id="1.20.120.310">
    <property type="entry name" value="ERV/ALR sulfhydryl oxidase domain"/>
    <property type="match status" value="1"/>
</dbReference>
<comment type="cofactor">
    <cofactor evidence="1 14">
        <name>FAD</name>
        <dbReference type="ChEBI" id="CHEBI:57692"/>
    </cofactor>
</comment>
<evidence type="ECO:0000256" key="1">
    <source>
        <dbReference type="ARBA" id="ARBA00001974"/>
    </source>
</evidence>
<keyword evidence="6 14" id="KW-0812">Transmembrane</keyword>
<dbReference type="PROSITE" id="PS51324">
    <property type="entry name" value="ERV_ALR"/>
    <property type="match status" value="1"/>
</dbReference>
<proteinExistence type="inferred from homology"/>
<keyword evidence="5 14" id="KW-0285">Flavoprotein</keyword>
<gene>
    <name evidence="17" type="ORF">FA09DRAFT_310635</name>
</gene>
<dbReference type="RefSeq" id="XP_025596705.1">
    <property type="nucleotide sequence ID" value="XM_025740640.1"/>
</dbReference>
<evidence type="ECO:0000256" key="3">
    <source>
        <dbReference type="ARBA" id="ARBA00004434"/>
    </source>
</evidence>
<evidence type="ECO:0000256" key="15">
    <source>
        <dbReference type="SAM" id="MobiDB-lite"/>
    </source>
</evidence>
<dbReference type="SUPFAM" id="SSF69000">
    <property type="entry name" value="FAD-dependent thiol oxidase"/>
    <property type="match status" value="1"/>
</dbReference>